<dbReference type="InterPro" id="IPR057411">
    <property type="entry name" value="TPR_IFT122"/>
</dbReference>
<name>A0ABV0Z5R1_9TELE</name>
<dbReference type="EMBL" id="JAHRIP010052425">
    <property type="protein sequence ID" value="MEQ2301420.1"/>
    <property type="molecule type" value="Genomic_DNA"/>
</dbReference>
<evidence type="ECO:0000259" key="4">
    <source>
        <dbReference type="Pfam" id="PF25295"/>
    </source>
</evidence>
<keyword evidence="6" id="KW-1185">Reference proteome</keyword>
<comment type="subcellular location">
    <subcellularLocation>
        <location evidence="1">Cytoplasm</location>
        <location evidence="1">Cytoskeleton</location>
        <location evidence="1">Cilium basal body</location>
    </subcellularLocation>
</comment>
<keyword evidence="3" id="KW-0677">Repeat</keyword>
<dbReference type="Pfam" id="PF25295">
    <property type="entry name" value="TPR_IFT122"/>
    <property type="match status" value="1"/>
</dbReference>
<protein>
    <recommendedName>
        <fullName evidence="4">Intraflagellar transport protein 122 homolog TPR domain-containing protein</fullName>
    </recommendedName>
</protein>
<comment type="caution">
    <text evidence="5">The sequence shown here is derived from an EMBL/GenBank/DDBJ whole genome shotgun (WGS) entry which is preliminary data.</text>
</comment>
<keyword evidence="2" id="KW-0853">WD repeat</keyword>
<reference evidence="5 6" key="1">
    <citation type="submission" date="2021-06" db="EMBL/GenBank/DDBJ databases">
        <authorList>
            <person name="Palmer J.M."/>
        </authorList>
    </citation>
    <scope>NUCLEOTIDE SEQUENCE [LARGE SCALE GENOMIC DNA]</scope>
    <source>
        <strain evidence="5 6">AS_MEX2019</strain>
        <tissue evidence="5">Muscle</tissue>
    </source>
</reference>
<dbReference type="Gene3D" id="1.25.40.470">
    <property type="match status" value="1"/>
</dbReference>
<dbReference type="InterPro" id="IPR039857">
    <property type="entry name" value="Ift122/121"/>
</dbReference>
<gene>
    <name evidence="5" type="ORF">AMECASPLE_035713</name>
</gene>
<dbReference type="PANTHER" id="PTHR12764:SF4">
    <property type="entry name" value="INTRAFLAGELLAR TRANSPORT PROTEIN 122 HOMOLOG"/>
    <property type="match status" value="1"/>
</dbReference>
<evidence type="ECO:0000313" key="5">
    <source>
        <dbReference type="EMBL" id="MEQ2301420.1"/>
    </source>
</evidence>
<evidence type="ECO:0000313" key="6">
    <source>
        <dbReference type="Proteomes" id="UP001469553"/>
    </source>
</evidence>
<organism evidence="5 6">
    <name type="scientific">Ameca splendens</name>
    <dbReference type="NCBI Taxonomy" id="208324"/>
    <lineage>
        <taxon>Eukaryota</taxon>
        <taxon>Metazoa</taxon>
        <taxon>Chordata</taxon>
        <taxon>Craniata</taxon>
        <taxon>Vertebrata</taxon>
        <taxon>Euteleostomi</taxon>
        <taxon>Actinopterygii</taxon>
        <taxon>Neopterygii</taxon>
        <taxon>Teleostei</taxon>
        <taxon>Neoteleostei</taxon>
        <taxon>Acanthomorphata</taxon>
        <taxon>Ovalentaria</taxon>
        <taxon>Atherinomorphae</taxon>
        <taxon>Cyprinodontiformes</taxon>
        <taxon>Goodeidae</taxon>
        <taxon>Ameca</taxon>
    </lineage>
</organism>
<dbReference type="Proteomes" id="UP001469553">
    <property type="component" value="Unassembled WGS sequence"/>
</dbReference>
<accession>A0ABV0Z5R1</accession>
<feature type="domain" description="Intraflagellar transport protein 122 homolog TPR" evidence="4">
    <location>
        <begin position="30"/>
        <end position="144"/>
    </location>
</feature>
<proteinExistence type="predicted"/>
<evidence type="ECO:0000256" key="3">
    <source>
        <dbReference type="ARBA" id="ARBA00022737"/>
    </source>
</evidence>
<sequence length="145" mass="16369">MAFGKLQTVRMQVCAAFCWSHKIPVTSINVCEFVGATDPKSSRMLITKQADWAKSSKEPRAAAEMYLSAGEHLKAIDIIGEHGWADMLIDIARKLDKAEREPLAKCALHFKRLKHHGYASETYSKMGDLKALVQLHVETRNWEEV</sequence>
<evidence type="ECO:0000256" key="2">
    <source>
        <dbReference type="ARBA" id="ARBA00022574"/>
    </source>
</evidence>
<dbReference type="PANTHER" id="PTHR12764">
    <property type="entry name" value="WD REPEAT DOMAIN-RELATED"/>
    <property type="match status" value="1"/>
</dbReference>
<evidence type="ECO:0000256" key="1">
    <source>
        <dbReference type="ARBA" id="ARBA00004120"/>
    </source>
</evidence>